<dbReference type="EMBL" id="JJRY01000036">
    <property type="protein sequence ID" value="KEF36071.1"/>
    <property type="molecule type" value="Genomic_DNA"/>
</dbReference>
<dbReference type="AlphaFoldDB" id="A0A072NEV2"/>
<sequence>MSKIKLLLDVVSDMRSLADSIQAVADAMAGNEPVEAKEPTTAVKKPAPKKKEITLEEVRAKLAEKSQAGLTAQVREIIKKYGGSKLSEVDPKHYADMLKDAEVLGNE</sequence>
<evidence type="ECO:0000313" key="2">
    <source>
        <dbReference type="Proteomes" id="UP000027936"/>
    </source>
</evidence>
<comment type="caution">
    <text evidence="1">The sequence shown here is derived from an EMBL/GenBank/DDBJ whole genome shotgun (WGS) entry which is preliminary data.</text>
</comment>
<gene>
    <name evidence="1" type="ORF">M670_04732</name>
</gene>
<dbReference type="RefSeq" id="WP_035198869.1">
    <property type="nucleotide sequence ID" value="NZ_JJRY01000036.1"/>
</dbReference>
<protein>
    <recommendedName>
        <fullName evidence="3">rRNA biogenesis protein rrp5</fullName>
    </recommendedName>
</protein>
<dbReference type="Proteomes" id="UP000027936">
    <property type="component" value="Unassembled WGS sequence"/>
</dbReference>
<reference evidence="1 2" key="1">
    <citation type="submission" date="2014-04" db="EMBL/GenBank/DDBJ databases">
        <title>Draft genome sequence of Bacillus azotoformans MEV2011, a (co-) denitrifying strain unable to grow in the presence of oxygen.</title>
        <authorList>
            <person name="Nielsen M."/>
            <person name="Schreiber L."/>
            <person name="Finster K."/>
            <person name="Schramm A."/>
        </authorList>
    </citation>
    <scope>NUCLEOTIDE SEQUENCE [LARGE SCALE GENOMIC DNA]</scope>
    <source>
        <strain evidence="1 2">MEV2011</strain>
    </source>
</reference>
<dbReference type="PATRIC" id="fig|1348973.3.peg.4604"/>
<dbReference type="OrthoDB" id="1667378at2"/>
<evidence type="ECO:0008006" key="3">
    <source>
        <dbReference type="Google" id="ProtNLM"/>
    </source>
</evidence>
<proteinExistence type="predicted"/>
<evidence type="ECO:0000313" key="1">
    <source>
        <dbReference type="EMBL" id="KEF36071.1"/>
    </source>
</evidence>
<organism evidence="1 2">
    <name type="scientific">Schinkia azotoformans MEV2011</name>
    <dbReference type="NCBI Taxonomy" id="1348973"/>
    <lineage>
        <taxon>Bacteria</taxon>
        <taxon>Bacillati</taxon>
        <taxon>Bacillota</taxon>
        <taxon>Bacilli</taxon>
        <taxon>Bacillales</taxon>
        <taxon>Bacillaceae</taxon>
        <taxon>Calidifontibacillus/Schinkia group</taxon>
        <taxon>Schinkia</taxon>
    </lineage>
</organism>
<accession>A0A072NEV2</accession>
<name>A0A072NEV2_SCHAZ</name>